<dbReference type="SMART" id="SM00855">
    <property type="entry name" value="PGAM"/>
    <property type="match status" value="1"/>
</dbReference>
<dbReference type="Proteomes" id="UP000597761">
    <property type="component" value="Unassembled WGS sequence"/>
</dbReference>
<accession>A0ABQ1NTJ9</accession>
<dbReference type="Gene3D" id="3.40.50.1240">
    <property type="entry name" value="Phosphoglycerate mutase-like"/>
    <property type="match status" value="1"/>
</dbReference>
<sequence length="238" mass="25098">MSSVGSHGAGSHGAGGHHAANGRRVIVWRHGQTPWNVAGRFQGQTDIDLDEVGEAQAESSARLLAALNPDRIVASDLTRARKTGEALGRLTGLPVTLDERLRETNAGRWQGLTFAEINEQFPEESAAWTTGDVEVVPGGGESRLDVAARVCASVQEHLASVPDDGLLVLATHGGAARVAITSMLGLPHGSWSVLSGLANCNWSMLEEMGPDKAARGLRWRLAEHNAGSLPEPVVVEEG</sequence>
<dbReference type="Pfam" id="PF00300">
    <property type="entry name" value="His_Phos_1"/>
    <property type="match status" value="1"/>
</dbReference>
<dbReference type="PANTHER" id="PTHR48100:SF62">
    <property type="entry name" value="GLUCOSYL-3-PHOSPHOGLYCERATE PHOSPHATASE"/>
    <property type="match status" value="1"/>
</dbReference>
<dbReference type="RefSeq" id="WP_188666952.1">
    <property type="nucleotide sequence ID" value="NZ_BMJI01000003.1"/>
</dbReference>
<dbReference type="EMBL" id="BMJI01000003">
    <property type="protein sequence ID" value="GGC84920.1"/>
    <property type="molecule type" value="Genomic_DNA"/>
</dbReference>
<dbReference type="CDD" id="cd07067">
    <property type="entry name" value="HP_PGM_like"/>
    <property type="match status" value="1"/>
</dbReference>
<protein>
    <submittedName>
        <fullName evidence="1">Phosphoglycerate mutase</fullName>
    </submittedName>
</protein>
<dbReference type="InterPro" id="IPR001345">
    <property type="entry name" value="PG/BPGM_mutase_AS"/>
</dbReference>
<dbReference type="PROSITE" id="PS00175">
    <property type="entry name" value="PG_MUTASE"/>
    <property type="match status" value="1"/>
</dbReference>
<gene>
    <name evidence="1" type="ORF">GCM10011512_09720</name>
</gene>
<name>A0ABQ1NTJ9_9MICC</name>
<evidence type="ECO:0000313" key="1">
    <source>
        <dbReference type="EMBL" id="GGC84920.1"/>
    </source>
</evidence>
<organism evidence="1 2">
    <name type="scientific">Tersicoccus solisilvae</name>
    <dbReference type="NCBI Taxonomy" id="1882339"/>
    <lineage>
        <taxon>Bacteria</taxon>
        <taxon>Bacillati</taxon>
        <taxon>Actinomycetota</taxon>
        <taxon>Actinomycetes</taxon>
        <taxon>Micrococcales</taxon>
        <taxon>Micrococcaceae</taxon>
        <taxon>Tersicoccus</taxon>
    </lineage>
</organism>
<proteinExistence type="predicted"/>
<dbReference type="InterPro" id="IPR013078">
    <property type="entry name" value="His_Pase_superF_clade-1"/>
</dbReference>
<keyword evidence="2" id="KW-1185">Reference proteome</keyword>
<dbReference type="SUPFAM" id="SSF53254">
    <property type="entry name" value="Phosphoglycerate mutase-like"/>
    <property type="match status" value="1"/>
</dbReference>
<dbReference type="InterPro" id="IPR029033">
    <property type="entry name" value="His_PPase_superfam"/>
</dbReference>
<evidence type="ECO:0000313" key="2">
    <source>
        <dbReference type="Proteomes" id="UP000597761"/>
    </source>
</evidence>
<comment type="caution">
    <text evidence="1">The sequence shown here is derived from an EMBL/GenBank/DDBJ whole genome shotgun (WGS) entry which is preliminary data.</text>
</comment>
<dbReference type="PANTHER" id="PTHR48100">
    <property type="entry name" value="BROAD-SPECIFICITY PHOSPHATASE YOR283W-RELATED"/>
    <property type="match status" value="1"/>
</dbReference>
<reference evidence="2" key="1">
    <citation type="journal article" date="2019" name="Int. J. Syst. Evol. Microbiol.">
        <title>The Global Catalogue of Microorganisms (GCM) 10K type strain sequencing project: providing services to taxonomists for standard genome sequencing and annotation.</title>
        <authorList>
            <consortium name="The Broad Institute Genomics Platform"/>
            <consortium name="The Broad Institute Genome Sequencing Center for Infectious Disease"/>
            <person name="Wu L."/>
            <person name="Ma J."/>
        </authorList>
    </citation>
    <scope>NUCLEOTIDE SEQUENCE [LARGE SCALE GENOMIC DNA]</scope>
    <source>
        <strain evidence="2">CGMCC 1.15480</strain>
    </source>
</reference>
<dbReference type="InterPro" id="IPR050275">
    <property type="entry name" value="PGM_Phosphatase"/>
</dbReference>